<gene>
    <name evidence="2" type="ORF">VBRA1451_LOCUS13062</name>
</gene>
<dbReference type="InterPro" id="IPR042468">
    <property type="entry name" value="Peptidase_C65_otubain_sub1"/>
</dbReference>
<reference evidence="2" key="1">
    <citation type="submission" date="2021-01" db="EMBL/GenBank/DDBJ databases">
        <authorList>
            <person name="Corre E."/>
            <person name="Pelletier E."/>
            <person name="Niang G."/>
            <person name="Scheremetjew M."/>
            <person name="Finn R."/>
            <person name="Kale V."/>
            <person name="Holt S."/>
            <person name="Cochrane G."/>
            <person name="Meng A."/>
            <person name="Brown T."/>
            <person name="Cohen L."/>
        </authorList>
    </citation>
    <scope>NUCLEOTIDE SEQUENCE</scope>
    <source>
        <strain evidence="2">CCMP3346</strain>
    </source>
</reference>
<sequence>MEVLHMGHDAEGGLVVTVACLALKVNINIVLLDDTEGKECPLYEYPLGSEKYGNTPIVLFFRPGHYDVLYDKHVQLAAFSADQRVRLLLQRLQQGDHAASDGPLSLQPSALRHMQTEAGEEGRRAGG</sequence>
<evidence type="ECO:0000256" key="1">
    <source>
        <dbReference type="SAM" id="MobiDB-lite"/>
    </source>
</evidence>
<organism evidence="2">
    <name type="scientific">Vitrella brassicaformis</name>
    <dbReference type="NCBI Taxonomy" id="1169539"/>
    <lineage>
        <taxon>Eukaryota</taxon>
        <taxon>Sar</taxon>
        <taxon>Alveolata</taxon>
        <taxon>Colpodellida</taxon>
        <taxon>Vitrellaceae</taxon>
        <taxon>Vitrella</taxon>
    </lineage>
</organism>
<name>A0A7S1JZ50_9ALVE</name>
<evidence type="ECO:0000313" key="2">
    <source>
        <dbReference type="EMBL" id="CAD9057993.1"/>
    </source>
</evidence>
<dbReference type="EMBL" id="HBGB01022633">
    <property type="protein sequence ID" value="CAD9057993.1"/>
    <property type="molecule type" value="Transcribed_RNA"/>
</dbReference>
<dbReference type="AlphaFoldDB" id="A0A7S1JZ50"/>
<accession>A0A7S1JZ50</accession>
<dbReference type="Gene3D" id="3.30.200.60">
    <property type="entry name" value="Peptidase C65 Otubain, subdomain 1"/>
    <property type="match status" value="1"/>
</dbReference>
<dbReference type="InterPro" id="IPR019400">
    <property type="entry name" value="Peptidase_C65_otubain"/>
</dbReference>
<protein>
    <submittedName>
        <fullName evidence="2">Uncharacterized protein</fullName>
    </submittedName>
</protein>
<proteinExistence type="predicted"/>
<feature type="region of interest" description="Disordered" evidence="1">
    <location>
        <begin position="96"/>
        <end position="127"/>
    </location>
</feature>
<dbReference type="Pfam" id="PF10275">
    <property type="entry name" value="Peptidase_C65"/>
    <property type="match status" value="1"/>
</dbReference>